<gene>
    <name evidence="2" type="ORF">L210DRAFT_931249</name>
</gene>
<name>A0AAD4BE36_BOLED</name>
<sequence>MQPVNQNLEGARMRPVNPNVEGARDVESVENDEHDVQQELRIGHHDPTAIPDCMQSADGHTQEDLHDVLYTTSDDGVGDHLVRFREVAIKRTKLSTLQRIVEREDHKSATSLLQKRRVIEVDDEFLLDLKQPDVVSRTGPHFVDFTLYVGDKIGLGPVLPLREHDPTWSMQLSFNHTTDLFPRADVRYLPFNPMGRMFKVGTRLQETMWLAMVPTSYLDRGHPDNIPGHYPKLSAATSVLDRKHSLMVTMFFAFALTEMRFRDLHCVDRYPDPLTRESVNQSTEILDVFDCGYRSMRYNTVVGLLVQLSVLHDTAHVRIVHIFVPNIMSDIAQCGDMYFARHDTHLDLGHIGEQKRTLILTLPECRDLDDKTRTLWNRWVRRVPDSWKVDGFITSNIPIFVTMVYGQNQEICSHPDHADDERDVYNMDHDYSVIRQFTFSTASLHRYYLVTDWRNRDVDQILRKHNRIYSQTLEDDLFDEREQVEDLHNLDLLDEDGYEINIYDDEGFRIPRRHPTQVTSHGLWYDLHRAHELFTDDNVEFDAPRRTPFSAYPQAFLKKFGNLQSKSPPVVYNHMVTTLNAEIALPFQRPDDDDDDDDDVNIAHTLAIEPVAFQGYNEISHRFRDQARFHVTQIGLMTSAMAGSTCTRQSNIRKWKHRLHTCRDKLPHLRFQDKINEGSQPQALRNEVTFTLHLHRMKPEFRNGAAIYDRIISRVVKLWTHPLVLNVLKRCVVAFKFNLIPKIYSWCTFPVTCLLENLWQTVQPVFEKPGRCTTAYVIEMVAMLERVLNFGHTGNAQVLVKRLMDRAWLSLGLLMDGFPCISPDFIAYETLGTKTVIPVKNKWPVDPCTRRPLTASKRVQQLTYGDLHYECYEARFTIMNGIKHLTQDIYPHLPNNVMRRACFAVELGLRSYLADVKNLIRTGVMAEIRDDLSSRNADTRTLALERKSALETWLDQDLPLASSDASLPFLLRALYPRVTGEPSLTYSSIGKQSPSWFTDLIMKQCVDTKSRQSPPFIKDGTARSVLVFSVIEAKKTAELGGIAPSDIHKYISQCIIFICNHLRISHIPWVCNTPPGQRRSSTVIFNVWVSLSAASSQSNHARVIVPESSDTRIARTSQQMILDDPNGQWKALEVQLSDFATILHKRTPPVEFDINYAALNQSPSTEVQEIYNHVFTVYDGTRPMHQLALFCAIIFAGLAPNVHPPPKTHERPPADPASLRAYVRNLDWHERRSKKGSEMRGIHSHGVAMDFEHVYRTFQIPHEMCGIILTVFLWI</sequence>
<comment type="caution">
    <text evidence="2">The sequence shown here is derived from an EMBL/GenBank/DDBJ whole genome shotgun (WGS) entry which is preliminary data.</text>
</comment>
<protein>
    <recommendedName>
        <fullName evidence="1">DUF8190 domain-containing protein</fullName>
    </recommendedName>
</protein>
<evidence type="ECO:0000313" key="2">
    <source>
        <dbReference type="EMBL" id="KAF8422582.1"/>
    </source>
</evidence>
<dbReference type="AlphaFoldDB" id="A0AAD4BE36"/>
<dbReference type="Pfam" id="PF26608">
    <property type="entry name" value="DUF8190"/>
    <property type="match status" value="1"/>
</dbReference>
<keyword evidence="3" id="KW-1185">Reference proteome</keyword>
<proteinExistence type="predicted"/>
<dbReference type="EMBL" id="WHUW01000124">
    <property type="protein sequence ID" value="KAF8422582.1"/>
    <property type="molecule type" value="Genomic_DNA"/>
</dbReference>
<evidence type="ECO:0000259" key="1">
    <source>
        <dbReference type="Pfam" id="PF26608"/>
    </source>
</evidence>
<reference evidence="2" key="1">
    <citation type="submission" date="2019-10" db="EMBL/GenBank/DDBJ databases">
        <authorList>
            <consortium name="DOE Joint Genome Institute"/>
            <person name="Kuo A."/>
            <person name="Miyauchi S."/>
            <person name="Kiss E."/>
            <person name="Drula E."/>
            <person name="Kohler A."/>
            <person name="Sanchez-Garcia M."/>
            <person name="Andreopoulos B."/>
            <person name="Barry K.W."/>
            <person name="Bonito G."/>
            <person name="Buee M."/>
            <person name="Carver A."/>
            <person name="Chen C."/>
            <person name="Cichocki N."/>
            <person name="Clum A."/>
            <person name="Culley D."/>
            <person name="Crous P.W."/>
            <person name="Fauchery L."/>
            <person name="Girlanda M."/>
            <person name="Hayes R."/>
            <person name="Keri Z."/>
            <person name="LaButti K."/>
            <person name="Lipzen A."/>
            <person name="Lombard V."/>
            <person name="Magnuson J."/>
            <person name="Maillard F."/>
            <person name="Morin E."/>
            <person name="Murat C."/>
            <person name="Nolan M."/>
            <person name="Ohm R."/>
            <person name="Pangilinan J."/>
            <person name="Pereira M."/>
            <person name="Perotto S."/>
            <person name="Peter M."/>
            <person name="Riley R."/>
            <person name="Sitrit Y."/>
            <person name="Stielow B."/>
            <person name="Szollosi G."/>
            <person name="Zifcakova L."/>
            <person name="Stursova M."/>
            <person name="Spatafora J.W."/>
            <person name="Tedersoo L."/>
            <person name="Vaario L.-M."/>
            <person name="Yamada A."/>
            <person name="Yan M."/>
            <person name="Wang P."/>
            <person name="Xu J."/>
            <person name="Bruns T."/>
            <person name="Baldrian P."/>
            <person name="Vilgalys R."/>
            <person name="Henrissat B."/>
            <person name="Grigoriev I.V."/>
            <person name="Hibbett D."/>
            <person name="Nagy L.G."/>
            <person name="Martin F.M."/>
        </authorList>
    </citation>
    <scope>NUCLEOTIDE SEQUENCE</scope>
    <source>
        <strain evidence="2">BED1</strain>
    </source>
</reference>
<dbReference type="InterPro" id="IPR058503">
    <property type="entry name" value="DUF8190"/>
</dbReference>
<reference evidence="2" key="2">
    <citation type="journal article" date="2020" name="Nat. Commun.">
        <title>Large-scale genome sequencing of mycorrhizal fungi provides insights into the early evolution of symbiotic traits.</title>
        <authorList>
            <person name="Miyauchi S."/>
            <person name="Kiss E."/>
            <person name="Kuo A."/>
            <person name="Drula E."/>
            <person name="Kohler A."/>
            <person name="Sanchez-Garcia M."/>
            <person name="Morin E."/>
            <person name="Andreopoulos B."/>
            <person name="Barry K.W."/>
            <person name="Bonito G."/>
            <person name="Buee M."/>
            <person name="Carver A."/>
            <person name="Chen C."/>
            <person name="Cichocki N."/>
            <person name="Clum A."/>
            <person name="Culley D."/>
            <person name="Crous P.W."/>
            <person name="Fauchery L."/>
            <person name="Girlanda M."/>
            <person name="Hayes R.D."/>
            <person name="Keri Z."/>
            <person name="LaButti K."/>
            <person name="Lipzen A."/>
            <person name="Lombard V."/>
            <person name="Magnuson J."/>
            <person name="Maillard F."/>
            <person name="Murat C."/>
            <person name="Nolan M."/>
            <person name="Ohm R.A."/>
            <person name="Pangilinan J."/>
            <person name="Pereira M.F."/>
            <person name="Perotto S."/>
            <person name="Peter M."/>
            <person name="Pfister S."/>
            <person name="Riley R."/>
            <person name="Sitrit Y."/>
            <person name="Stielow J.B."/>
            <person name="Szollosi G."/>
            <person name="Zifcakova L."/>
            <person name="Stursova M."/>
            <person name="Spatafora J.W."/>
            <person name="Tedersoo L."/>
            <person name="Vaario L.M."/>
            <person name="Yamada A."/>
            <person name="Yan M."/>
            <person name="Wang P."/>
            <person name="Xu J."/>
            <person name="Bruns T."/>
            <person name="Baldrian P."/>
            <person name="Vilgalys R."/>
            <person name="Dunand C."/>
            <person name="Henrissat B."/>
            <person name="Grigoriev I.V."/>
            <person name="Hibbett D."/>
            <person name="Nagy L.G."/>
            <person name="Martin F.M."/>
        </authorList>
    </citation>
    <scope>NUCLEOTIDE SEQUENCE</scope>
    <source>
        <strain evidence="2">BED1</strain>
    </source>
</reference>
<evidence type="ECO:0000313" key="3">
    <source>
        <dbReference type="Proteomes" id="UP001194468"/>
    </source>
</evidence>
<feature type="domain" description="DUF8190" evidence="1">
    <location>
        <begin position="168"/>
        <end position="283"/>
    </location>
</feature>
<organism evidence="2 3">
    <name type="scientific">Boletus edulis BED1</name>
    <dbReference type="NCBI Taxonomy" id="1328754"/>
    <lineage>
        <taxon>Eukaryota</taxon>
        <taxon>Fungi</taxon>
        <taxon>Dikarya</taxon>
        <taxon>Basidiomycota</taxon>
        <taxon>Agaricomycotina</taxon>
        <taxon>Agaricomycetes</taxon>
        <taxon>Agaricomycetidae</taxon>
        <taxon>Boletales</taxon>
        <taxon>Boletineae</taxon>
        <taxon>Boletaceae</taxon>
        <taxon>Boletoideae</taxon>
        <taxon>Boletus</taxon>
    </lineage>
</organism>
<dbReference type="Proteomes" id="UP001194468">
    <property type="component" value="Unassembled WGS sequence"/>
</dbReference>
<accession>A0AAD4BE36</accession>